<organism evidence="2 3">
    <name type="scientific">Zasmidium cellare</name>
    <name type="common">Wine cellar mold</name>
    <name type="synonym">Racodium cellare</name>
    <dbReference type="NCBI Taxonomy" id="395010"/>
    <lineage>
        <taxon>Eukaryota</taxon>
        <taxon>Fungi</taxon>
        <taxon>Dikarya</taxon>
        <taxon>Ascomycota</taxon>
        <taxon>Pezizomycotina</taxon>
        <taxon>Dothideomycetes</taxon>
        <taxon>Dothideomycetidae</taxon>
        <taxon>Mycosphaerellales</taxon>
        <taxon>Mycosphaerellaceae</taxon>
        <taxon>Zasmidium</taxon>
    </lineage>
</organism>
<evidence type="ECO:0000256" key="1">
    <source>
        <dbReference type="SAM" id="MobiDB-lite"/>
    </source>
</evidence>
<sequence>MPRAIKVAGSEASPEHTFSNSSDIIERRPLREITSNVRTTRRQAAIKAKASSQTHTRRIRGERYESESCADEDDIESLASPVGKHSEQASPRHTSRSTRRKKTPEAMVDVVDTSKKDKLKPSQNASSTCEQGETSRARETRLLKREAAVLRREEYMAARDEAMAVHDRHAAAERAFVADAQMRLLDGTRGLEDATIALERRKEDVAFMEEDLATRLEAVKQLEKTVSEDREKLEQRKRDQDEKERSGEYSYVNVGFDRFAYFRL</sequence>
<reference evidence="2 3" key="1">
    <citation type="journal article" date="2023" name="G3 (Bethesda)">
        <title>A chromosome-level genome assembly of Zasmidium syzygii isolated from banana leaves.</title>
        <authorList>
            <person name="van Westerhoven A.C."/>
            <person name="Mehrabi R."/>
            <person name="Talebi R."/>
            <person name="Steentjes M.B.F."/>
            <person name="Corcolon B."/>
            <person name="Chong P.A."/>
            <person name="Kema G.H.J."/>
            <person name="Seidl M.F."/>
        </authorList>
    </citation>
    <scope>NUCLEOTIDE SEQUENCE [LARGE SCALE GENOMIC DNA]</scope>
    <source>
        <strain evidence="2 3">P124</strain>
    </source>
</reference>
<evidence type="ECO:0000313" key="3">
    <source>
        <dbReference type="Proteomes" id="UP001305779"/>
    </source>
</evidence>
<protein>
    <submittedName>
        <fullName evidence="2">Uncharacterized protein</fullName>
    </submittedName>
</protein>
<feature type="region of interest" description="Disordered" evidence="1">
    <location>
        <begin position="1"/>
        <end position="140"/>
    </location>
</feature>
<dbReference type="EMBL" id="JAXOVC010000010">
    <property type="protein sequence ID" value="KAK4496133.1"/>
    <property type="molecule type" value="Genomic_DNA"/>
</dbReference>
<evidence type="ECO:0000313" key="2">
    <source>
        <dbReference type="EMBL" id="KAK4496133.1"/>
    </source>
</evidence>
<feature type="compositionally biased region" description="Basic residues" evidence="1">
    <location>
        <begin position="93"/>
        <end position="102"/>
    </location>
</feature>
<feature type="compositionally biased region" description="Polar residues" evidence="1">
    <location>
        <begin position="121"/>
        <end position="132"/>
    </location>
</feature>
<name>A0ABR0E4E9_ZASCE</name>
<feature type="region of interest" description="Disordered" evidence="1">
    <location>
        <begin position="224"/>
        <end position="246"/>
    </location>
</feature>
<comment type="caution">
    <text evidence="2">The sequence shown here is derived from an EMBL/GenBank/DDBJ whole genome shotgun (WGS) entry which is preliminary data.</text>
</comment>
<proteinExistence type="predicted"/>
<accession>A0ABR0E4E9</accession>
<gene>
    <name evidence="2" type="ORF">PRZ48_012112</name>
</gene>
<keyword evidence="3" id="KW-1185">Reference proteome</keyword>
<dbReference type="Proteomes" id="UP001305779">
    <property type="component" value="Unassembled WGS sequence"/>
</dbReference>